<dbReference type="Pfam" id="PF11397">
    <property type="entry name" value="GlcNAc"/>
    <property type="match status" value="1"/>
</dbReference>
<evidence type="ECO:0000313" key="2">
    <source>
        <dbReference type="EMBL" id="ETW06359.1"/>
    </source>
</evidence>
<organism evidence="2">
    <name type="scientific">Aphanomyces invadans</name>
    <dbReference type="NCBI Taxonomy" id="157072"/>
    <lineage>
        <taxon>Eukaryota</taxon>
        <taxon>Sar</taxon>
        <taxon>Stramenopiles</taxon>
        <taxon>Oomycota</taxon>
        <taxon>Saprolegniomycetes</taxon>
        <taxon>Saprolegniales</taxon>
        <taxon>Verrucalvaceae</taxon>
        <taxon>Aphanomyces</taxon>
    </lineage>
</organism>
<dbReference type="eggNOG" id="ENOG502RYTE">
    <property type="taxonomic scope" value="Eukaryota"/>
</dbReference>
<dbReference type="PANTHER" id="PTHR34496">
    <property type="entry name" value="GLCNAC TRANSFERASE-RELATED"/>
    <property type="match status" value="1"/>
</dbReference>
<reference evidence="2" key="1">
    <citation type="submission" date="2013-12" db="EMBL/GenBank/DDBJ databases">
        <title>The Genome Sequence of Aphanomyces invadans NJM9701.</title>
        <authorList>
            <consortium name="The Broad Institute Genomics Platform"/>
            <person name="Russ C."/>
            <person name="Tyler B."/>
            <person name="van West P."/>
            <person name="Dieguez-Uribeondo J."/>
            <person name="Young S.K."/>
            <person name="Zeng Q."/>
            <person name="Gargeya S."/>
            <person name="Fitzgerald M."/>
            <person name="Abouelleil A."/>
            <person name="Alvarado L."/>
            <person name="Chapman S.B."/>
            <person name="Gainer-Dewar J."/>
            <person name="Goldberg J."/>
            <person name="Griggs A."/>
            <person name="Gujja S."/>
            <person name="Hansen M."/>
            <person name="Howarth C."/>
            <person name="Imamovic A."/>
            <person name="Ireland A."/>
            <person name="Larimer J."/>
            <person name="McCowan C."/>
            <person name="Murphy C."/>
            <person name="Pearson M."/>
            <person name="Poon T.W."/>
            <person name="Priest M."/>
            <person name="Roberts A."/>
            <person name="Saif S."/>
            <person name="Shea T."/>
            <person name="Sykes S."/>
            <person name="Wortman J."/>
            <person name="Nusbaum C."/>
            <person name="Birren B."/>
        </authorList>
    </citation>
    <scope>NUCLEOTIDE SEQUENCE [LARGE SCALE GENOMIC DNA]</scope>
    <source>
        <strain evidence="2">NJM9701</strain>
    </source>
</reference>
<name>A0A024UJ87_9STRA</name>
<dbReference type="STRING" id="157072.A0A024UJ87"/>
<evidence type="ECO:0000256" key="1">
    <source>
        <dbReference type="SAM" id="Phobius"/>
    </source>
</evidence>
<proteinExistence type="predicted"/>
<dbReference type="VEuPathDB" id="FungiDB:H310_02639"/>
<evidence type="ECO:0008006" key="3">
    <source>
        <dbReference type="Google" id="ProtNLM"/>
    </source>
</evidence>
<keyword evidence="1" id="KW-1133">Transmembrane helix</keyword>
<keyword evidence="1" id="KW-0812">Transmembrane</keyword>
<dbReference type="OrthoDB" id="76265at2759"/>
<accession>A0A024UJ87</accession>
<feature type="transmembrane region" description="Helical" evidence="1">
    <location>
        <begin position="20"/>
        <end position="40"/>
    </location>
</feature>
<dbReference type="GeneID" id="20079689"/>
<dbReference type="EMBL" id="KI913955">
    <property type="protein sequence ID" value="ETW06359.1"/>
    <property type="molecule type" value="Genomic_DNA"/>
</dbReference>
<protein>
    <recommendedName>
        <fullName evidence="3">Glycosyltransferase 2-like domain-containing protein</fullName>
    </recommendedName>
</protein>
<dbReference type="InterPro" id="IPR021067">
    <property type="entry name" value="Glycosyltransferase"/>
</dbReference>
<dbReference type="RefSeq" id="XP_008864434.1">
    <property type="nucleotide sequence ID" value="XM_008866212.1"/>
</dbReference>
<dbReference type="PANTHER" id="PTHR34496:SF6">
    <property type="entry name" value="GLYCOSYLTRANSFERASE 2-LIKE DOMAIN-CONTAINING PROTEIN"/>
    <property type="match status" value="1"/>
</dbReference>
<sequence length="399" mass="45324">MLPTATGQQKATRLHRRSCVSWLHGHAYTCCGVILVVLLVHNFQQYRMKFSILEESRNTIVLIANYRDSTRCAETLQSLFTNAARPDLVFLSFYDQIYHDEVTCMDAFCAKVGEANCRRNAVRRNDTLDAALATGPTKARYETEKGIDLTKDTFALAIDSHLVFVSHWDMQLKAEFDAVRNPKAILTAYPKSTTRTFDRWTTQWFGLSTTSIMCYARIETTDGDAMVQYSAPAQHFVPHRMSPILISQFAGGFSFGPATAALDVRNDPFTPYLFHGEEYSKAARLFTHGYDMYAPIRDVVYHHYEARPVVWERDWPDRYIVQQRSKRRIRTVLGLPVTSDDFDATNITQFGLGTARTMAEFIAFSGIDPRAQKDGDNTQQFMNCGTLTFVEPSVTTTNT</sequence>
<gene>
    <name evidence="2" type="ORF">H310_02639</name>
</gene>
<keyword evidence="1" id="KW-0472">Membrane</keyword>
<dbReference type="AlphaFoldDB" id="A0A024UJ87"/>